<accession>A0ABU7KC11</accession>
<evidence type="ECO:0000256" key="2">
    <source>
        <dbReference type="SAM" id="Phobius"/>
    </source>
</evidence>
<protein>
    <submittedName>
        <fullName evidence="3">DUF3159 domain-containing protein</fullName>
    </submittedName>
</protein>
<feature type="region of interest" description="Disordered" evidence="1">
    <location>
        <begin position="1"/>
        <end position="33"/>
    </location>
</feature>
<proteinExistence type="predicted"/>
<dbReference type="RefSeq" id="WP_330093363.1">
    <property type="nucleotide sequence ID" value="NZ_JAUZMY010000021.1"/>
</dbReference>
<name>A0ABU7KC11_9ACTN</name>
<keyword evidence="2" id="KW-0472">Membrane</keyword>
<reference evidence="3 4" key="1">
    <citation type="submission" date="2023-08" db="EMBL/GenBank/DDBJ databases">
        <authorList>
            <person name="Girao M."/>
            <person name="Carvalho M.F."/>
        </authorList>
    </citation>
    <scope>NUCLEOTIDE SEQUENCE [LARGE SCALE GENOMIC DNA]</scope>
    <source>
        <strain evidence="3 4">CT-R113</strain>
    </source>
</reference>
<evidence type="ECO:0000313" key="4">
    <source>
        <dbReference type="Proteomes" id="UP001356095"/>
    </source>
</evidence>
<feature type="transmembrane region" description="Helical" evidence="2">
    <location>
        <begin position="168"/>
        <end position="186"/>
    </location>
</feature>
<evidence type="ECO:0000256" key="1">
    <source>
        <dbReference type="SAM" id="MobiDB-lite"/>
    </source>
</evidence>
<keyword evidence="4" id="KW-1185">Reference proteome</keyword>
<gene>
    <name evidence="3" type="ORF">Q8791_20425</name>
</gene>
<dbReference type="EMBL" id="JAUZMY010000021">
    <property type="protein sequence ID" value="MEE2039592.1"/>
    <property type="molecule type" value="Genomic_DNA"/>
</dbReference>
<dbReference type="InterPro" id="IPR016566">
    <property type="entry name" value="UCP010219"/>
</dbReference>
<keyword evidence="2" id="KW-0812">Transmembrane</keyword>
<comment type="caution">
    <text evidence="3">The sequence shown here is derived from an EMBL/GenBank/DDBJ whole genome shotgun (WGS) entry which is preliminary data.</text>
</comment>
<keyword evidence="2" id="KW-1133">Transmembrane helix</keyword>
<feature type="transmembrane region" description="Helical" evidence="2">
    <location>
        <begin position="92"/>
        <end position="113"/>
    </location>
</feature>
<feature type="transmembrane region" description="Helical" evidence="2">
    <location>
        <begin position="56"/>
        <end position="85"/>
    </location>
</feature>
<sequence length="241" mass="25259">MADHRTAPDTTDETTHPIAPETTEETTRAEPPVDLKQAVMDGMGGPSGMVYSALPVVLFAAAVPFVPLTTAVAVAIAIALALAVFRMWRGEGFGSAIGGVLGVAVAGGISAWTGSANDFFLIGIWASLAGAVVTLVSLVLRRPLTGVIWNAVHGGTHPWRQDRPTLRIHDLATLAVTAVFAGRFIVRQWLYLADSTTGLAIADTVTGFPLTALAAVVVIWAFRRSTKRLIGDGDTGSTTRT</sequence>
<evidence type="ECO:0000313" key="3">
    <source>
        <dbReference type="EMBL" id="MEE2039592.1"/>
    </source>
</evidence>
<dbReference type="Proteomes" id="UP001356095">
    <property type="component" value="Unassembled WGS sequence"/>
</dbReference>
<organism evidence="3 4">
    <name type="scientific">Nocardiopsis codii</name>
    <dbReference type="NCBI Taxonomy" id="3065942"/>
    <lineage>
        <taxon>Bacteria</taxon>
        <taxon>Bacillati</taxon>
        <taxon>Actinomycetota</taxon>
        <taxon>Actinomycetes</taxon>
        <taxon>Streptosporangiales</taxon>
        <taxon>Nocardiopsidaceae</taxon>
        <taxon>Nocardiopsis</taxon>
    </lineage>
</organism>
<feature type="transmembrane region" description="Helical" evidence="2">
    <location>
        <begin position="119"/>
        <end position="140"/>
    </location>
</feature>
<dbReference type="Pfam" id="PF11361">
    <property type="entry name" value="DUF3159"/>
    <property type="match status" value="1"/>
</dbReference>
<feature type="transmembrane region" description="Helical" evidence="2">
    <location>
        <begin position="198"/>
        <end position="222"/>
    </location>
</feature>